<dbReference type="PROSITE" id="PS51729">
    <property type="entry name" value="GNAT_YJDJ"/>
    <property type="match status" value="1"/>
</dbReference>
<evidence type="ECO:0000259" key="1">
    <source>
        <dbReference type="PROSITE" id="PS51729"/>
    </source>
</evidence>
<dbReference type="OrthoDB" id="1120671at2"/>
<organism evidence="2 3">
    <name type="scientific">Bacteroides coprosuis DSM 18011</name>
    <dbReference type="NCBI Taxonomy" id="679937"/>
    <lineage>
        <taxon>Bacteria</taxon>
        <taxon>Pseudomonadati</taxon>
        <taxon>Bacteroidota</taxon>
        <taxon>Bacteroidia</taxon>
        <taxon>Bacteroidales</taxon>
        <taxon>Bacteroidaceae</taxon>
        <taxon>Bacteroides</taxon>
    </lineage>
</organism>
<dbReference type="Pfam" id="PF14542">
    <property type="entry name" value="Acetyltransf_CG"/>
    <property type="match status" value="1"/>
</dbReference>
<dbReference type="PANTHER" id="PTHR31435:SF10">
    <property type="entry name" value="BSR4717 PROTEIN"/>
    <property type="match status" value="1"/>
</dbReference>
<dbReference type="STRING" id="679937.Bcop_1750"/>
<dbReference type="InterPro" id="IPR016181">
    <property type="entry name" value="Acyl_CoA_acyltransferase"/>
</dbReference>
<dbReference type="Gene3D" id="3.40.630.30">
    <property type="match status" value="1"/>
</dbReference>
<sequence length="93" mass="10926">MKNFQFTNNEDFNRFELKINDTTAIVEYILTPQGVVFMTHTEIPNSLESDEVIPVLMEESLQEIKRKEHVVFPMCPVAQEYIKAHPEWNTLVE</sequence>
<dbReference type="SUPFAM" id="SSF55729">
    <property type="entry name" value="Acyl-CoA N-acyltransferases (Nat)"/>
    <property type="match status" value="1"/>
</dbReference>
<dbReference type="PANTHER" id="PTHR31435">
    <property type="entry name" value="PROTEIN NATD1"/>
    <property type="match status" value="1"/>
</dbReference>
<evidence type="ECO:0000313" key="3">
    <source>
        <dbReference type="Proteomes" id="UP000018439"/>
    </source>
</evidence>
<dbReference type="HOGENOM" id="CLU_132888_0_2_10"/>
<feature type="domain" description="N-acetyltransferase" evidence="1">
    <location>
        <begin position="7"/>
        <end position="93"/>
    </location>
</feature>
<dbReference type="InterPro" id="IPR045057">
    <property type="entry name" value="Gcn5-rel_NAT"/>
</dbReference>
<protein>
    <recommendedName>
        <fullName evidence="1">N-acetyltransferase domain-containing protein</fullName>
    </recommendedName>
</protein>
<dbReference type="Proteomes" id="UP000018439">
    <property type="component" value="Chromosome"/>
</dbReference>
<evidence type="ECO:0000313" key="2">
    <source>
        <dbReference type="EMBL" id="EGJ71941.1"/>
    </source>
</evidence>
<name>F3ZRD3_9BACE</name>
<accession>F3ZRD3</accession>
<proteinExistence type="predicted"/>
<gene>
    <name evidence="2" type="ORF">Bcop_1750</name>
</gene>
<dbReference type="AlphaFoldDB" id="F3ZRD3"/>
<keyword evidence="3" id="KW-1185">Reference proteome</keyword>
<dbReference type="InterPro" id="IPR031165">
    <property type="entry name" value="GNAT_YJDJ"/>
</dbReference>
<dbReference type="EMBL" id="CM001167">
    <property type="protein sequence ID" value="EGJ71941.1"/>
    <property type="molecule type" value="Genomic_DNA"/>
</dbReference>
<reference evidence="2 3" key="1">
    <citation type="journal article" date="2011" name="Stand. Genomic Sci.">
        <title>Non-contiguous finished genome sequence of Bacteroides coprosuis type strain (PC139).</title>
        <authorList>
            <person name="Land M."/>
            <person name="Held B."/>
            <person name="Gronow S."/>
            <person name="Abt B."/>
            <person name="Lucas S."/>
            <person name="Del Rio T.G."/>
            <person name="Nolan M."/>
            <person name="Tice H."/>
            <person name="Cheng J.F."/>
            <person name="Pitluck S."/>
            <person name="Liolios K."/>
            <person name="Pagani I."/>
            <person name="Ivanova N."/>
            <person name="Mavromatis K."/>
            <person name="Mikhailova N."/>
            <person name="Pati A."/>
            <person name="Tapia R."/>
            <person name="Han C."/>
            <person name="Goodwin L."/>
            <person name="Chen A."/>
            <person name="Palaniappan K."/>
            <person name="Hauser L."/>
            <person name="Brambilla E.M."/>
            <person name="Rohde M."/>
            <person name="Goker M."/>
            <person name="Detter J.C."/>
            <person name="Woyke T."/>
            <person name="Bristow J."/>
            <person name="Eisen J.A."/>
            <person name="Markowitz V."/>
            <person name="Hugenholtz P."/>
            <person name="Kyrpides N.C."/>
            <person name="Klenk H.P."/>
            <person name="Lapidus A."/>
        </authorList>
    </citation>
    <scope>NUCLEOTIDE SEQUENCE [LARGE SCALE GENOMIC DNA]</scope>
    <source>
        <strain evidence="2 3">DSM 18011</strain>
    </source>
</reference>
<dbReference type="eggNOG" id="COG2388">
    <property type="taxonomic scope" value="Bacteria"/>
</dbReference>